<dbReference type="FunFam" id="3.40.190.10:FF:000008">
    <property type="entry name" value="ATP phosphoribosyltransferase"/>
    <property type="match status" value="1"/>
</dbReference>
<dbReference type="InterPro" id="IPR013115">
    <property type="entry name" value="HisG_C"/>
</dbReference>
<evidence type="ECO:0000256" key="8">
    <source>
        <dbReference type="ARBA" id="ARBA00022490"/>
    </source>
</evidence>
<dbReference type="Pfam" id="PF01634">
    <property type="entry name" value="HisG"/>
    <property type="match status" value="1"/>
</dbReference>
<keyword evidence="10 18" id="KW-0328">Glycosyltransferase</keyword>
<dbReference type="AlphaFoldDB" id="A0A829YJ90"/>
<dbReference type="InterPro" id="IPR015867">
    <property type="entry name" value="N-reg_PII/ATP_PRibTrfase_C"/>
</dbReference>
<dbReference type="Gene3D" id="3.40.190.10">
    <property type="entry name" value="Periplasmic binding protein-like II"/>
    <property type="match status" value="2"/>
</dbReference>
<dbReference type="Pfam" id="PF08029">
    <property type="entry name" value="HisG_C"/>
    <property type="match status" value="1"/>
</dbReference>
<dbReference type="GO" id="GO:0005524">
    <property type="term" value="F:ATP binding"/>
    <property type="evidence" value="ECO:0007669"/>
    <property type="project" value="UniProtKB-KW"/>
</dbReference>
<organism evidence="21 22">
    <name type="scientific">Steroidobacter agaridevorans</name>
    <dbReference type="NCBI Taxonomy" id="2695856"/>
    <lineage>
        <taxon>Bacteria</taxon>
        <taxon>Pseudomonadati</taxon>
        <taxon>Pseudomonadota</taxon>
        <taxon>Gammaproteobacteria</taxon>
        <taxon>Steroidobacterales</taxon>
        <taxon>Steroidobacteraceae</taxon>
        <taxon>Steroidobacter</taxon>
    </lineage>
</organism>
<keyword evidence="12 18" id="KW-0479">Metal-binding</keyword>
<evidence type="ECO:0000313" key="21">
    <source>
        <dbReference type="EMBL" id="GFE83290.1"/>
    </source>
</evidence>
<dbReference type="InterPro" id="IPR011322">
    <property type="entry name" value="N-reg_PII-like_a/b"/>
</dbReference>
<dbReference type="GO" id="GO:0003879">
    <property type="term" value="F:ATP phosphoribosyltransferase activity"/>
    <property type="evidence" value="ECO:0007669"/>
    <property type="project" value="UniProtKB-UniRule"/>
</dbReference>
<dbReference type="Gene3D" id="3.30.70.120">
    <property type="match status" value="1"/>
</dbReference>
<dbReference type="GO" id="GO:0000287">
    <property type="term" value="F:magnesium ion binding"/>
    <property type="evidence" value="ECO:0007669"/>
    <property type="project" value="UniProtKB-UniRule"/>
</dbReference>
<reference evidence="22" key="1">
    <citation type="submission" date="2020-01" db="EMBL/GenBank/DDBJ databases">
        <title>'Steroidobacter agaridevorans' sp. nov., agar-degrading bacteria isolated from rhizosphere soils.</title>
        <authorList>
            <person name="Ikenaga M."/>
            <person name="Kataoka M."/>
            <person name="Murouchi A."/>
            <person name="Katsuragi S."/>
            <person name="Sakai M."/>
        </authorList>
    </citation>
    <scope>NUCLEOTIDE SEQUENCE [LARGE SCALE GENOMIC DNA]</scope>
    <source>
        <strain evidence="22">YU21-B</strain>
    </source>
</reference>
<keyword evidence="13 18" id="KW-0547">Nucleotide-binding</keyword>
<dbReference type="InterPro" id="IPR001348">
    <property type="entry name" value="ATP_PRibTrfase_HisG"/>
</dbReference>
<evidence type="ECO:0000256" key="4">
    <source>
        <dbReference type="ARBA" id="ARBA00004667"/>
    </source>
</evidence>
<gene>
    <name evidence="18 21" type="primary">hisG</name>
    <name evidence="21" type="ORF">GCM10011487_52900</name>
</gene>
<keyword evidence="14 18" id="KW-0067">ATP-binding</keyword>
<keyword evidence="8 18" id="KW-0963">Cytoplasm</keyword>
<evidence type="ECO:0000256" key="6">
    <source>
        <dbReference type="ARBA" id="ARBA00011946"/>
    </source>
</evidence>
<evidence type="ECO:0000259" key="20">
    <source>
        <dbReference type="Pfam" id="PF08029"/>
    </source>
</evidence>
<evidence type="ECO:0000256" key="13">
    <source>
        <dbReference type="ARBA" id="ARBA00022741"/>
    </source>
</evidence>
<evidence type="ECO:0000256" key="7">
    <source>
        <dbReference type="ARBA" id="ARBA00020998"/>
    </source>
</evidence>
<evidence type="ECO:0000259" key="19">
    <source>
        <dbReference type="Pfam" id="PF01634"/>
    </source>
</evidence>
<sequence>MMDKATRLKVALQKSGRLTDNSLDLMVRCGLKYSRGKDQLMCYGENMPLDLLFVRDDDIPDLVQQDVCDLGIVGLNVIEEKRLAFQAKGVQPLFDQLMTLDYGKCRLSIAVPDGVEYKDARSLHGKRIATTYPNILARYLRQRDVQAEIVTLSGAVEIAPRLGRADFICDLVSTGSTLLANHLWEAETILESQAAIITTPVPVSAEKQDWIHRLTMRIDGVQQVKESKYIMLHAPRSKLADIRKLLPGSESPTIVPLDGNGDKVAVHAVCRENVFWETLESLKGAGASAILVLPVEKMLA</sequence>
<dbReference type="NCBIfam" id="TIGR03455">
    <property type="entry name" value="HisG_C-term"/>
    <property type="match status" value="1"/>
</dbReference>
<comment type="subcellular location">
    <subcellularLocation>
        <location evidence="3 18">Cytoplasm</location>
    </subcellularLocation>
</comment>
<dbReference type="InterPro" id="IPR018198">
    <property type="entry name" value="ATP_PRibTrfase_CS"/>
</dbReference>
<dbReference type="Proteomes" id="UP000445000">
    <property type="component" value="Unassembled WGS sequence"/>
</dbReference>
<keyword evidence="16 18" id="KW-0368">Histidine biosynthesis</keyword>
<protein>
    <recommendedName>
        <fullName evidence="7 18">ATP phosphoribosyltransferase</fullName>
        <shortName evidence="18">ATP-PRT</shortName>
        <shortName evidence="18">ATP-PRTase</shortName>
        <ecNumber evidence="6 18">2.4.2.17</ecNumber>
    </recommendedName>
</protein>
<keyword evidence="22" id="KW-1185">Reference proteome</keyword>
<feature type="domain" description="ATP phosphoribosyltransferase catalytic" evidence="19">
    <location>
        <begin position="55"/>
        <end position="219"/>
    </location>
</feature>
<evidence type="ECO:0000256" key="5">
    <source>
        <dbReference type="ARBA" id="ARBA00007955"/>
    </source>
</evidence>
<comment type="activity regulation">
    <text evidence="18">Feedback inhibited by histidine.</text>
</comment>
<keyword evidence="11 18" id="KW-0808">Transferase</keyword>
<evidence type="ECO:0000256" key="16">
    <source>
        <dbReference type="ARBA" id="ARBA00023102"/>
    </source>
</evidence>
<comment type="cofactor">
    <cofactor evidence="2 18">
        <name>Mg(2+)</name>
        <dbReference type="ChEBI" id="CHEBI:18420"/>
    </cofactor>
</comment>
<evidence type="ECO:0000256" key="3">
    <source>
        <dbReference type="ARBA" id="ARBA00004496"/>
    </source>
</evidence>
<comment type="caution">
    <text evidence="21">The sequence shown here is derived from an EMBL/GenBank/DDBJ whole genome shotgun (WGS) entry which is preliminary data.</text>
</comment>
<keyword evidence="15 18" id="KW-0460">Magnesium</keyword>
<evidence type="ECO:0000256" key="10">
    <source>
        <dbReference type="ARBA" id="ARBA00022676"/>
    </source>
</evidence>
<keyword evidence="9 18" id="KW-0028">Amino-acid biosynthesis</keyword>
<accession>A0A829YJ90</accession>
<evidence type="ECO:0000256" key="17">
    <source>
        <dbReference type="ARBA" id="ARBA00024861"/>
    </source>
</evidence>
<comment type="catalytic activity">
    <reaction evidence="1 18">
        <text>1-(5-phospho-beta-D-ribosyl)-ATP + diphosphate = 5-phospho-alpha-D-ribose 1-diphosphate + ATP</text>
        <dbReference type="Rhea" id="RHEA:18473"/>
        <dbReference type="ChEBI" id="CHEBI:30616"/>
        <dbReference type="ChEBI" id="CHEBI:33019"/>
        <dbReference type="ChEBI" id="CHEBI:58017"/>
        <dbReference type="ChEBI" id="CHEBI:73183"/>
        <dbReference type="EC" id="2.4.2.17"/>
    </reaction>
</comment>
<dbReference type="PROSITE" id="PS01316">
    <property type="entry name" value="ATP_P_PHORIBOSYLTR"/>
    <property type="match status" value="1"/>
</dbReference>
<evidence type="ECO:0000256" key="11">
    <source>
        <dbReference type="ARBA" id="ARBA00022679"/>
    </source>
</evidence>
<dbReference type="InterPro" id="IPR020621">
    <property type="entry name" value="ATP-PRT_HisG_long"/>
</dbReference>
<dbReference type="UniPathway" id="UPA00031">
    <property type="reaction ID" value="UER00006"/>
</dbReference>
<evidence type="ECO:0000256" key="18">
    <source>
        <dbReference type="HAMAP-Rule" id="MF_00079"/>
    </source>
</evidence>
<evidence type="ECO:0000256" key="2">
    <source>
        <dbReference type="ARBA" id="ARBA00001946"/>
    </source>
</evidence>
<evidence type="ECO:0000256" key="15">
    <source>
        <dbReference type="ARBA" id="ARBA00022842"/>
    </source>
</evidence>
<evidence type="ECO:0000256" key="14">
    <source>
        <dbReference type="ARBA" id="ARBA00022840"/>
    </source>
</evidence>
<comment type="pathway">
    <text evidence="4 18">Amino-acid biosynthesis; L-histidine biosynthesis; L-histidine from 5-phospho-alpha-D-ribose 1-diphosphate: step 1/9.</text>
</comment>
<dbReference type="EC" id="2.4.2.17" evidence="6 18"/>
<dbReference type="FunFam" id="3.30.70.120:FF:000002">
    <property type="entry name" value="ATP phosphoribosyltransferase"/>
    <property type="match status" value="1"/>
</dbReference>
<dbReference type="EMBL" id="BLJN01000006">
    <property type="protein sequence ID" value="GFE83290.1"/>
    <property type="molecule type" value="Genomic_DNA"/>
</dbReference>
<evidence type="ECO:0000256" key="1">
    <source>
        <dbReference type="ARBA" id="ARBA00000915"/>
    </source>
</evidence>
<comment type="function">
    <text evidence="17 18">Catalyzes the condensation of ATP and 5-phosphoribose 1-diphosphate to form N'-(5'-phosphoribosyl)-ATP (PR-ATP). Has a crucial role in the pathway because the rate of histidine biosynthesis seems to be controlled primarily by regulation of HisG enzymatic activity.</text>
</comment>
<dbReference type="SUPFAM" id="SSF53850">
    <property type="entry name" value="Periplasmic binding protein-like II"/>
    <property type="match status" value="1"/>
</dbReference>
<dbReference type="GO" id="GO:0000105">
    <property type="term" value="P:L-histidine biosynthetic process"/>
    <property type="evidence" value="ECO:0007669"/>
    <property type="project" value="UniProtKB-UniRule"/>
</dbReference>
<dbReference type="GO" id="GO:0005737">
    <property type="term" value="C:cytoplasm"/>
    <property type="evidence" value="ECO:0007669"/>
    <property type="project" value="UniProtKB-SubCell"/>
</dbReference>
<evidence type="ECO:0000313" key="22">
    <source>
        <dbReference type="Proteomes" id="UP000445000"/>
    </source>
</evidence>
<dbReference type="PANTHER" id="PTHR21403">
    <property type="entry name" value="ATP PHOSPHORIBOSYLTRANSFERASE ATP-PRTASE"/>
    <property type="match status" value="1"/>
</dbReference>
<evidence type="ECO:0000256" key="9">
    <source>
        <dbReference type="ARBA" id="ARBA00022605"/>
    </source>
</evidence>
<dbReference type="HAMAP" id="MF_00079">
    <property type="entry name" value="HisG_Long"/>
    <property type="match status" value="1"/>
</dbReference>
<dbReference type="SUPFAM" id="SSF54913">
    <property type="entry name" value="GlnB-like"/>
    <property type="match status" value="1"/>
</dbReference>
<dbReference type="NCBIfam" id="TIGR00070">
    <property type="entry name" value="hisG"/>
    <property type="match status" value="1"/>
</dbReference>
<dbReference type="InterPro" id="IPR013820">
    <property type="entry name" value="ATP_PRibTrfase_cat"/>
</dbReference>
<feature type="domain" description="Histidine biosynthesis HisG C-terminal" evidence="20">
    <location>
        <begin position="226"/>
        <end position="297"/>
    </location>
</feature>
<comment type="similarity">
    <text evidence="5 18">Belongs to the ATP phosphoribosyltransferase family. Long subfamily.</text>
</comment>
<evidence type="ECO:0000256" key="12">
    <source>
        <dbReference type="ARBA" id="ARBA00022723"/>
    </source>
</evidence>
<name>A0A829YJ90_9GAMM</name>
<dbReference type="PANTHER" id="PTHR21403:SF8">
    <property type="entry name" value="ATP PHOSPHORIBOSYLTRANSFERASE"/>
    <property type="match status" value="1"/>
</dbReference>
<proteinExistence type="inferred from homology"/>